<dbReference type="Pfam" id="PF01300">
    <property type="entry name" value="Sua5_yciO_yrdC"/>
    <property type="match status" value="1"/>
</dbReference>
<dbReference type="AlphaFoldDB" id="A0A174DCI1"/>
<evidence type="ECO:0000256" key="2">
    <source>
        <dbReference type="ARBA" id="ARBA00007663"/>
    </source>
</evidence>
<dbReference type="InterPro" id="IPR017945">
    <property type="entry name" value="DHBP_synth_RibB-like_a/b_dom"/>
</dbReference>
<evidence type="ECO:0000256" key="4">
    <source>
        <dbReference type="ARBA" id="ARBA00022490"/>
    </source>
</evidence>
<comment type="subcellular location">
    <subcellularLocation>
        <location evidence="1">Cytoplasm</location>
    </subcellularLocation>
</comment>
<evidence type="ECO:0000313" key="13">
    <source>
        <dbReference type="EMBL" id="SEA79001.1"/>
    </source>
</evidence>
<evidence type="ECO:0000256" key="1">
    <source>
        <dbReference type="ARBA" id="ARBA00004496"/>
    </source>
</evidence>
<keyword evidence="5" id="KW-0808">Transferase</keyword>
<evidence type="ECO:0000256" key="3">
    <source>
        <dbReference type="ARBA" id="ARBA00012584"/>
    </source>
</evidence>
<dbReference type="GO" id="GO:0000049">
    <property type="term" value="F:tRNA binding"/>
    <property type="evidence" value="ECO:0007669"/>
    <property type="project" value="TreeGrafter"/>
</dbReference>
<dbReference type="EMBL" id="FOUM01000011">
    <property type="protein sequence ID" value="SFM83214.1"/>
    <property type="molecule type" value="Genomic_DNA"/>
</dbReference>
<dbReference type="EMBL" id="FNRP01000013">
    <property type="protein sequence ID" value="SEA79001.1"/>
    <property type="molecule type" value="Genomic_DNA"/>
</dbReference>
<evidence type="ECO:0000256" key="7">
    <source>
        <dbReference type="ARBA" id="ARBA00022695"/>
    </source>
</evidence>
<organism evidence="13 15">
    <name type="scientific">Bacteroides xylanisolvens</name>
    <dbReference type="NCBI Taxonomy" id="371601"/>
    <lineage>
        <taxon>Bacteria</taxon>
        <taxon>Pseudomonadati</taxon>
        <taxon>Bacteroidota</taxon>
        <taxon>Bacteroidia</taxon>
        <taxon>Bacteroidales</taxon>
        <taxon>Bacteroidaceae</taxon>
        <taxon>Bacteroides</taxon>
    </lineage>
</organism>
<dbReference type="GO" id="GO:0006450">
    <property type="term" value="P:regulation of translational fidelity"/>
    <property type="evidence" value="ECO:0007669"/>
    <property type="project" value="TreeGrafter"/>
</dbReference>
<dbReference type="PANTHER" id="PTHR17490">
    <property type="entry name" value="SUA5"/>
    <property type="match status" value="1"/>
</dbReference>
<dbReference type="EC" id="2.7.7.87" evidence="3"/>
<dbReference type="GO" id="GO:0008033">
    <property type="term" value="P:tRNA processing"/>
    <property type="evidence" value="ECO:0007669"/>
    <property type="project" value="UniProtKB-KW"/>
</dbReference>
<evidence type="ECO:0000259" key="12">
    <source>
        <dbReference type="PROSITE" id="PS51163"/>
    </source>
</evidence>
<dbReference type="InterPro" id="IPR050156">
    <property type="entry name" value="TC-AMP_synthase_SUA5"/>
</dbReference>
<proteinExistence type="inferred from homology"/>
<comment type="catalytic activity">
    <reaction evidence="11">
        <text>L-threonine + hydrogencarbonate + ATP = L-threonylcarbamoyladenylate + diphosphate + H2O</text>
        <dbReference type="Rhea" id="RHEA:36407"/>
        <dbReference type="ChEBI" id="CHEBI:15377"/>
        <dbReference type="ChEBI" id="CHEBI:17544"/>
        <dbReference type="ChEBI" id="CHEBI:30616"/>
        <dbReference type="ChEBI" id="CHEBI:33019"/>
        <dbReference type="ChEBI" id="CHEBI:57926"/>
        <dbReference type="ChEBI" id="CHEBI:73682"/>
        <dbReference type="EC" id="2.7.7.87"/>
    </reaction>
</comment>
<evidence type="ECO:0000256" key="9">
    <source>
        <dbReference type="ARBA" id="ARBA00022840"/>
    </source>
</evidence>
<dbReference type="GO" id="GO:0005737">
    <property type="term" value="C:cytoplasm"/>
    <property type="evidence" value="ECO:0007669"/>
    <property type="project" value="UniProtKB-SubCell"/>
</dbReference>
<dbReference type="GO" id="GO:0003725">
    <property type="term" value="F:double-stranded RNA binding"/>
    <property type="evidence" value="ECO:0007669"/>
    <property type="project" value="InterPro"/>
</dbReference>
<evidence type="ECO:0000313" key="14">
    <source>
        <dbReference type="EMBL" id="SFM83214.1"/>
    </source>
</evidence>
<comment type="similarity">
    <text evidence="2">Belongs to the SUA5 family.</text>
</comment>
<name>A0A174DCI1_9BACE</name>
<keyword evidence="4" id="KW-0963">Cytoplasm</keyword>
<keyword evidence="7" id="KW-0548">Nucleotidyltransferase</keyword>
<keyword evidence="6" id="KW-0819">tRNA processing</keyword>
<dbReference type="FunFam" id="3.90.870.10:FF:000011">
    <property type="entry name" value="tRNA threonylcarbamoyl adenosine modification protein, Sua5/YciO/YrdC/YwlC family"/>
    <property type="match status" value="1"/>
</dbReference>
<gene>
    <name evidence="13" type="ORF">SAMN04487924_11373</name>
    <name evidence="14" type="ORF">SAMN05216250_11173</name>
</gene>
<accession>A0A174DCI1</accession>
<dbReference type="Gene3D" id="3.90.870.10">
    <property type="entry name" value="DHBP synthase"/>
    <property type="match status" value="1"/>
</dbReference>
<evidence type="ECO:0000256" key="8">
    <source>
        <dbReference type="ARBA" id="ARBA00022741"/>
    </source>
</evidence>
<feature type="domain" description="YrdC-like" evidence="12">
    <location>
        <begin position="17"/>
        <end position="202"/>
    </location>
</feature>
<reference evidence="15 16" key="1">
    <citation type="submission" date="2016-10" db="EMBL/GenBank/DDBJ databases">
        <authorList>
            <person name="de Groot N.N."/>
        </authorList>
    </citation>
    <scope>NUCLEOTIDE SEQUENCE [LARGE SCALE GENOMIC DNA]</scope>
    <source>
        <strain evidence="14 16">NLAE-zl-C202</strain>
        <strain evidence="13 15">NLAE-zl-G339</strain>
    </source>
</reference>
<dbReference type="Proteomes" id="UP000183040">
    <property type="component" value="Unassembled WGS sequence"/>
</dbReference>
<dbReference type="PROSITE" id="PS51163">
    <property type="entry name" value="YRDC"/>
    <property type="match status" value="1"/>
</dbReference>
<keyword evidence="9" id="KW-0067">ATP-binding</keyword>
<dbReference type="PANTHER" id="PTHR17490:SF16">
    <property type="entry name" value="THREONYLCARBAMOYL-AMP SYNTHASE"/>
    <property type="match status" value="1"/>
</dbReference>
<keyword evidence="8" id="KW-0547">Nucleotide-binding</keyword>
<evidence type="ECO:0000256" key="5">
    <source>
        <dbReference type="ARBA" id="ARBA00022679"/>
    </source>
</evidence>
<evidence type="ECO:0000313" key="16">
    <source>
        <dbReference type="Proteomes" id="UP000183766"/>
    </source>
</evidence>
<protein>
    <recommendedName>
        <fullName evidence="10">L-threonylcarbamoyladenylate synthase</fullName>
        <ecNumber evidence="3">2.7.7.87</ecNumber>
    </recommendedName>
    <alternativeName>
        <fullName evidence="10">L-threonylcarbamoyladenylate synthase</fullName>
    </alternativeName>
</protein>
<dbReference type="Proteomes" id="UP000183766">
    <property type="component" value="Unassembled WGS sequence"/>
</dbReference>
<dbReference type="GO" id="GO:0005524">
    <property type="term" value="F:ATP binding"/>
    <property type="evidence" value="ECO:0007669"/>
    <property type="project" value="UniProtKB-KW"/>
</dbReference>
<dbReference type="InterPro" id="IPR006070">
    <property type="entry name" value="Sua5-like_dom"/>
</dbReference>
<evidence type="ECO:0000256" key="10">
    <source>
        <dbReference type="ARBA" id="ARBA00029774"/>
    </source>
</evidence>
<dbReference type="GO" id="GO:0061710">
    <property type="term" value="F:L-threonylcarbamoyladenylate synthase"/>
    <property type="evidence" value="ECO:0007669"/>
    <property type="project" value="UniProtKB-EC"/>
</dbReference>
<dbReference type="NCBIfam" id="TIGR00057">
    <property type="entry name" value="L-threonylcarbamoyladenylate synthase"/>
    <property type="match status" value="1"/>
</dbReference>
<sequence length="202" mass="22458">MCYFCVLFLTEINQEMIEDIKKACQVMNEGGVILYPTDTVWGIGCDATNEEAVRRVYEIKKRADSKAMLVLVDSPVKVDFYVQDVPDVAWDLIEVADKPLTIIYSGARNLAPNLLAEDGSVGIRVTNEDFSRRLCQQFRKAIVSTSANVSGQPGAANFSEISDEIKSAVDYIVGFRQDDMNKPKPSSIIKLEKGGVIKIIRE</sequence>
<dbReference type="SUPFAM" id="SSF55821">
    <property type="entry name" value="YrdC/RibB"/>
    <property type="match status" value="1"/>
</dbReference>
<evidence type="ECO:0000313" key="15">
    <source>
        <dbReference type="Proteomes" id="UP000183040"/>
    </source>
</evidence>
<evidence type="ECO:0000256" key="11">
    <source>
        <dbReference type="ARBA" id="ARBA00048366"/>
    </source>
</evidence>
<evidence type="ECO:0000256" key="6">
    <source>
        <dbReference type="ARBA" id="ARBA00022694"/>
    </source>
</evidence>